<sequence>MCLDLNSSTAACAAAVLAAATSGPDTYSAAGTPTMSSVVKSSDQVIPDLNGLLSDQMPTSAPAVGIDDHPQTATGHLDSTVRTSHQSRGQPLLLDMKIPPVLGNGDDDGNNGALQRSNAYHGAGDSTQSDQSYLHDDVAVRQDNRKASMAVHTLISADMTTGSTSPVVVGGGIGAVYDYRAVGACDLYRTRNQSTSHNHQSPHLDGSSQSRGLDPFTYPQHSPPKVGTLVSSYALGSSTPHPLPLLQLPPLQISDVKPKLAGSQRQPQQSEDSVSGSTKCRPKSNRPPHPVAGAAVILAFAAAATVAESESSNP</sequence>
<evidence type="ECO:0000313" key="2">
    <source>
        <dbReference type="EMBL" id="THD28980.1"/>
    </source>
</evidence>
<feature type="region of interest" description="Disordered" evidence="1">
    <location>
        <begin position="258"/>
        <end position="292"/>
    </location>
</feature>
<reference evidence="2" key="1">
    <citation type="submission" date="2019-03" db="EMBL/GenBank/DDBJ databases">
        <title>Improved annotation for the trematode Fasciola hepatica.</title>
        <authorList>
            <person name="Choi Y.-J."/>
            <person name="Martin J."/>
            <person name="Mitreva M."/>
        </authorList>
    </citation>
    <scope>NUCLEOTIDE SEQUENCE [LARGE SCALE GENOMIC DNA]</scope>
</reference>
<proteinExistence type="predicted"/>
<name>A0A4E0S4A3_FASHE</name>
<dbReference type="AlphaFoldDB" id="A0A4E0S4A3"/>
<dbReference type="EMBL" id="JXXN02000030">
    <property type="protein sequence ID" value="THD28980.1"/>
    <property type="molecule type" value="Genomic_DNA"/>
</dbReference>
<feature type="compositionally biased region" description="Polar residues" evidence="1">
    <location>
        <begin position="192"/>
        <end position="211"/>
    </location>
</feature>
<accession>A0A4E0S4A3</accession>
<feature type="compositionally biased region" description="Polar residues" evidence="1">
    <location>
        <begin position="80"/>
        <end position="89"/>
    </location>
</feature>
<evidence type="ECO:0000313" key="3">
    <source>
        <dbReference type="Proteomes" id="UP000230066"/>
    </source>
</evidence>
<organism evidence="2 3">
    <name type="scientific">Fasciola hepatica</name>
    <name type="common">Liver fluke</name>
    <dbReference type="NCBI Taxonomy" id="6192"/>
    <lineage>
        <taxon>Eukaryota</taxon>
        <taxon>Metazoa</taxon>
        <taxon>Spiralia</taxon>
        <taxon>Lophotrochozoa</taxon>
        <taxon>Platyhelminthes</taxon>
        <taxon>Trematoda</taxon>
        <taxon>Digenea</taxon>
        <taxon>Plagiorchiida</taxon>
        <taxon>Echinostomata</taxon>
        <taxon>Echinostomatoidea</taxon>
        <taxon>Fasciolidae</taxon>
        <taxon>Fasciola</taxon>
    </lineage>
</organism>
<evidence type="ECO:0000256" key="1">
    <source>
        <dbReference type="SAM" id="MobiDB-lite"/>
    </source>
</evidence>
<keyword evidence="3" id="KW-1185">Reference proteome</keyword>
<protein>
    <submittedName>
        <fullName evidence="2">Uncharacterized protein</fullName>
    </submittedName>
</protein>
<feature type="region of interest" description="Disordered" evidence="1">
    <location>
        <begin position="101"/>
        <end position="131"/>
    </location>
</feature>
<feature type="region of interest" description="Disordered" evidence="1">
    <location>
        <begin position="192"/>
        <end position="224"/>
    </location>
</feature>
<gene>
    <name evidence="2" type="ORF">D915_000163</name>
</gene>
<comment type="caution">
    <text evidence="2">The sequence shown here is derived from an EMBL/GenBank/DDBJ whole genome shotgun (WGS) entry which is preliminary data.</text>
</comment>
<feature type="compositionally biased region" description="Polar residues" evidence="1">
    <location>
        <begin position="263"/>
        <end position="278"/>
    </location>
</feature>
<dbReference type="Proteomes" id="UP000230066">
    <property type="component" value="Unassembled WGS sequence"/>
</dbReference>
<feature type="region of interest" description="Disordered" evidence="1">
    <location>
        <begin position="58"/>
        <end position="89"/>
    </location>
</feature>